<sequence>MILGKEWMHDQGERPFLWNDEFVVKNIDPDVYCYFDMLNDVCEIALKDVPSNVNTSISLSCGIHGSMQKMHVNEDADVVKMFQLNNKSTVIHVYIDGVQFIPPLIEEASHPPPPTNKRSTAKEKEVEDGNEDEALSYSDEYGWCVDIESDVSLSCVELVETESESDVSQMFGLEAMMTKRREKKKDGSSSTGAAEIVAQGGSEANVPTESEYAMF</sequence>
<evidence type="ECO:0000256" key="1">
    <source>
        <dbReference type="SAM" id="MobiDB-lite"/>
    </source>
</evidence>
<feature type="region of interest" description="Disordered" evidence="1">
    <location>
        <begin position="179"/>
        <end position="215"/>
    </location>
</feature>
<dbReference type="EMBL" id="CAUOFW020001070">
    <property type="protein sequence ID" value="CAK9140744.1"/>
    <property type="molecule type" value="Genomic_DNA"/>
</dbReference>
<evidence type="ECO:0000313" key="2">
    <source>
        <dbReference type="EMBL" id="CAK9140744.1"/>
    </source>
</evidence>
<accession>A0ABC8R712</accession>
<dbReference type="Proteomes" id="UP001642360">
    <property type="component" value="Unassembled WGS sequence"/>
</dbReference>
<protein>
    <recommendedName>
        <fullName evidence="4">Transposase</fullName>
    </recommendedName>
</protein>
<gene>
    <name evidence="2" type="ORF">ILEXP_LOCUS8257</name>
</gene>
<dbReference type="AlphaFoldDB" id="A0ABC8R712"/>
<evidence type="ECO:0000313" key="3">
    <source>
        <dbReference type="Proteomes" id="UP001642360"/>
    </source>
</evidence>
<feature type="region of interest" description="Disordered" evidence="1">
    <location>
        <begin position="105"/>
        <end position="134"/>
    </location>
</feature>
<reference evidence="2 3" key="1">
    <citation type="submission" date="2024-02" db="EMBL/GenBank/DDBJ databases">
        <authorList>
            <person name="Vignale AGUSTIN F."/>
            <person name="Sosa J E."/>
            <person name="Modenutti C."/>
        </authorList>
    </citation>
    <scope>NUCLEOTIDE SEQUENCE [LARGE SCALE GENOMIC DNA]</scope>
</reference>
<organism evidence="2 3">
    <name type="scientific">Ilex paraguariensis</name>
    <name type="common">yerba mate</name>
    <dbReference type="NCBI Taxonomy" id="185542"/>
    <lineage>
        <taxon>Eukaryota</taxon>
        <taxon>Viridiplantae</taxon>
        <taxon>Streptophyta</taxon>
        <taxon>Embryophyta</taxon>
        <taxon>Tracheophyta</taxon>
        <taxon>Spermatophyta</taxon>
        <taxon>Magnoliopsida</taxon>
        <taxon>eudicotyledons</taxon>
        <taxon>Gunneridae</taxon>
        <taxon>Pentapetalae</taxon>
        <taxon>asterids</taxon>
        <taxon>campanulids</taxon>
        <taxon>Aquifoliales</taxon>
        <taxon>Aquifoliaceae</taxon>
        <taxon>Ilex</taxon>
    </lineage>
</organism>
<evidence type="ECO:0008006" key="4">
    <source>
        <dbReference type="Google" id="ProtNLM"/>
    </source>
</evidence>
<keyword evidence="3" id="KW-1185">Reference proteome</keyword>
<name>A0ABC8R712_9AQUA</name>
<comment type="caution">
    <text evidence="2">The sequence shown here is derived from an EMBL/GenBank/DDBJ whole genome shotgun (WGS) entry which is preliminary data.</text>
</comment>
<proteinExistence type="predicted"/>